<name>A0A0L0G2Y4_9EUKA</name>
<dbReference type="RefSeq" id="XP_014157394.1">
    <property type="nucleotide sequence ID" value="XM_014301919.1"/>
</dbReference>
<dbReference type="EMBL" id="KQ241829">
    <property type="protein sequence ID" value="KNC83492.1"/>
    <property type="molecule type" value="Genomic_DNA"/>
</dbReference>
<gene>
    <name evidence="1" type="ORF">SARC_04250</name>
</gene>
<dbReference type="AlphaFoldDB" id="A0A0L0G2Y4"/>
<reference evidence="1 2" key="1">
    <citation type="submission" date="2011-02" db="EMBL/GenBank/DDBJ databases">
        <title>The Genome Sequence of Sphaeroforma arctica JP610.</title>
        <authorList>
            <consortium name="The Broad Institute Genome Sequencing Platform"/>
            <person name="Russ C."/>
            <person name="Cuomo C."/>
            <person name="Young S.K."/>
            <person name="Zeng Q."/>
            <person name="Gargeya S."/>
            <person name="Alvarado L."/>
            <person name="Berlin A."/>
            <person name="Chapman S.B."/>
            <person name="Chen Z."/>
            <person name="Freedman E."/>
            <person name="Gellesch M."/>
            <person name="Goldberg J."/>
            <person name="Griggs A."/>
            <person name="Gujja S."/>
            <person name="Heilman E."/>
            <person name="Heiman D."/>
            <person name="Howarth C."/>
            <person name="Mehta T."/>
            <person name="Neiman D."/>
            <person name="Pearson M."/>
            <person name="Roberts A."/>
            <person name="Saif S."/>
            <person name="Shea T."/>
            <person name="Shenoy N."/>
            <person name="Sisk P."/>
            <person name="Stolte C."/>
            <person name="Sykes S."/>
            <person name="White J."/>
            <person name="Yandava C."/>
            <person name="Burger G."/>
            <person name="Gray M.W."/>
            <person name="Holland P.W.H."/>
            <person name="King N."/>
            <person name="Lang F.B.F."/>
            <person name="Roger A.J."/>
            <person name="Ruiz-Trillo I."/>
            <person name="Haas B."/>
            <person name="Nusbaum C."/>
            <person name="Birren B."/>
        </authorList>
    </citation>
    <scope>NUCLEOTIDE SEQUENCE [LARGE SCALE GENOMIC DNA]</scope>
    <source>
        <strain evidence="1 2">JP610</strain>
    </source>
</reference>
<sequence length="96" mass="11004">MPNFIDLDGDIGTLGQEVAFPRVSSKMKVAELREEAIVRWHDKLTIPKMKTDFLDLLVTGTIYIRGTQAWEEIEMLLARVEMEKEELREVAAAKAR</sequence>
<organism evidence="1 2">
    <name type="scientific">Sphaeroforma arctica JP610</name>
    <dbReference type="NCBI Taxonomy" id="667725"/>
    <lineage>
        <taxon>Eukaryota</taxon>
        <taxon>Ichthyosporea</taxon>
        <taxon>Ichthyophonida</taxon>
        <taxon>Sphaeroforma</taxon>
    </lineage>
</organism>
<accession>A0A0L0G2Y4</accession>
<evidence type="ECO:0000313" key="1">
    <source>
        <dbReference type="EMBL" id="KNC83492.1"/>
    </source>
</evidence>
<dbReference type="Proteomes" id="UP000054560">
    <property type="component" value="Unassembled WGS sequence"/>
</dbReference>
<proteinExistence type="predicted"/>
<dbReference type="OrthoDB" id="2150371at2759"/>
<dbReference type="GeneID" id="25904754"/>
<keyword evidence="2" id="KW-1185">Reference proteome</keyword>
<evidence type="ECO:0000313" key="2">
    <source>
        <dbReference type="Proteomes" id="UP000054560"/>
    </source>
</evidence>
<protein>
    <submittedName>
        <fullName evidence="1">Uncharacterized protein</fullName>
    </submittedName>
</protein>